<organism evidence="1 2">
    <name type="scientific">Rhynchophorus ferrugineus</name>
    <name type="common">Red palm weevil</name>
    <name type="synonym">Curculio ferrugineus</name>
    <dbReference type="NCBI Taxonomy" id="354439"/>
    <lineage>
        <taxon>Eukaryota</taxon>
        <taxon>Metazoa</taxon>
        <taxon>Ecdysozoa</taxon>
        <taxon>Arthropoda</taxon>
        <taxon>Hexapoda</taxon>
        <taxon>Insecta</taxon>
        <taxon>Pterygota</taxon>
        <taxon>Neoptera</taxon>
        <taxon>Endopterygota</taxon>
        <taxon>Coleoptera</taxon>
        <taxon>Polyphaga</taxon>
        <taxon>Cucujiformia</taxon>
        <taxon>Curculionidae</taxon>
        <taxon>Dryophthorinae</taxon>
        <taxon>Rhynchophorus</taxon>
    </lineage>
</organism>
<comment type="caution">
    <text evidence="1">The sequence shown here is derived from an EMBL/GenBank/DDBJ whole genome shotgun (WGS) entry which is preliminary data.</text>
</comment>
<name>A0A834HVN4_RHYFE</name>
<protein>
    <submittedName>
        <fullName evidence="1">Uncharacterized protein</fullName>
    </submittedName>
</protein>
<dbReference type="EMBL" id="JAACXV010014353">
    <property type="protein sequence ID" value="KAF7268039.1"/>
    <property type="molecule type" value="Genomic_DNA"/>
</dbReference>
<sequence>MWKINIPMANHRCDGTTRRRKNKKRTGNSRFRGIRRRVGCPYLAHCKLAERYIHPELLSKKCAFNLDGFSRSIPTQVERRSPSLLLLSLPRL</sequence>
<accession>A0A834HVN4</accession>
<evidence type="ECO:0000313" key="2">
    <source>
        <dbReference type="Proteomes" id="UP000625711"/>
    </source>
</evidence>
<evidence type="ECO:0000313" key="1">
    <source>
        <dbReference type="EMBL" id="KAF7268039.1"/>
    </source>
</evidence>
<keyword evidence="2" id="KW-1185">Reference proteome</keyword>
<reference evidence="1" key="1">
    <citation type="submission" date="2020-08" db="EMBL/GenBank/DDBJ databases">
        <title>Genome sequencing and assembly of the red palm weevil Rhynchophorus ferrugineus.</title>
        <authorList>
            <person name="Dias G.B."/>
            <person name="Bergman C.M."/>
            <person name="Manee M."/>
        </authorList>
    </citation>
    <scope>NUCLEOTIDE SEQUENCE</scope>
    <source>
        <strain evidence="1">AA-2017</strain>
        <tissue evidence="1">Whole larva</tissue>
    </source>
</reference>
<dbReference type="AlphaFoldDB" id="A0A834HVN4"/>
<gene>
    <name evidence="1" type="ORF">GWI33_018782</name>
</gene>
<dbReference type="Proteomes" id="UP000625711">
    <property type="component" value="Unassembled WGS sequence"/>
</dbReference>
<proteinExistence type="predicted"/>